<dbReference type="PANTHER" id="PTHR43591">
    <property type="entry name" value="METHYLTRANSFERASE"/>
    <property type="match status" value="1"/>
</dbReference>
<dbReference type="Pfam" id="PF08241">
    <property type="entry name" value="Methyltransf_11"/>
    <property type="match status" value="1"/>
</dbReference>
<evidence type="ECO:0000259" key="1">
    <source>
        <dbReference type="Pfam" id="PF08241"/>
    </source>
</evidence>
<dbReference type="AlphaFoldDB" id="A0A381XY30"/>
<dbReference type="CDD" id="cd02440">
    <property type="entry name" value="AdoMet_MTases"/>
    <property type="match status" value="1"/>
</dbReference>
<dbReference type="PANTHER" id="PTHR43591:SF110">
    <property type="entry name" value="RHODANESE DOMAIN-CONTAINING PROTEIN"/>
    <property type="match status" value="1"/>
</dbReference>
<dbReference type="InterPro" id="IPR029063">
    <property type="entry name" value="SAM-dependent_MTases_sf"/>
</dbReference>
<organism evidence="2">
    <name type="scientific">marine metagenome</name>
    <dbReference type="NCBI Taxonomy" id="408172"/>
    <lineage>
        <taxon>unclassified sequences</taxon>
        <taxon>metagenomes</taxon>
        <taxon>ecological metagenomes</taxon>
    </lineage>
</organism>
<reference evidence="2" key="1">
    <citation type="submission" date="2018-05" db="EMBL/GenBank/DDBJ databases">
        <authorList>
            <person name="Lanie J.A."/>
            <person name="Ng W.-L."/>
            <person name="Kazmierczak K.M."/>
            <person name="Andrzejewski T.M."/>
            <person name="Davidsen T.M."/>
            <person name="Wayne K.J."/>
            <person name="Tettelin H."/>
            <person name="Glass J.I."/>
            <person name="Rusch D."/>
            <person name="Podicherti R."/>
            <person name="Tsui H.-C.T."/>
            <person name="Winkler M.E."/>
        </authorList>
    </citation>
    <scope>NUCLEOTIDE SEQUENCE</scope>
</reference>
<gene>
    <name evidence="2" type="ORF">METZ01_LOCUS122570</name>
</gene>
<proteinExistence type="predicted"/>
<dbReference type="InterPro" id="IPR013216">
    <property type="entry name" value="Methyltransf_11"/>
</dbReference>
<dbReference type="Gene3D" id="3.40.50.150">
    <property type="entry name" value="Vaccinia Virus protein VP39"/>
    <property type="match status" value="1"/>
</dbReference>
<evidence type="ECO:0000313" key="2">
    <source>
        <dbReference type="EMBL" id="SVA69716.1"/>
    </source>
</evidence>
<dbReference type="SUPFAM" id="SSF53335">
    <property type="entry name" value="S-adenosyl-L-methionine-dependent methyltransferases"/>
    <property type="match status" value="1"/>
</dbReference>
<name>A0A381XY30_9ZZZZ</name>
<protein>
    <recommendedName>
        <fullName evidence="1">Methyltransferase type 11 domain-containing protein</fullName>
    </recommendedName>
</protein>
<dbReference type="GO" id="GO:0008757">
    <property type="term" value="F:S-adenosylmethionine-dependent methyltransferase activity"/>
    <property type="evidence" value="ECO:0007669"/>
    <property type="project" value="InterPro"/>
</dbReference>
<accession>A0A381XY30</accession>
<feature type="domain" description="Methyltransferase type 11" evidence="1">
    <location>
        <begin position="68"/>
        <end position="161"/>
    </location>
</feature>
<sequence length="217" mass="24078">MTAQTERKPVDHHLEKVYGATTSEALNAAYLGWAKDYDTDVNSMGYRFPILGAAILARHLLKNDATILDAGAGTGLVGGWLHDLGYTHLTALDLSPEMLQKARSRGVYAQLEEGDLLKRLPFPDNSFEAVIAVGVFTQGHVPPQGLEELLRVSRSKAIVVIPLMENSWEQLGFKEKAMELEKSGRWQRIDQTPWCPPMPNSSDHKHDLGAVFAWCVQ</sequence>
<dbReference type="EMBL" id="UINC01016811">
    <property type="protein sequence ID" value="SVA69716.1"/>
    <property type="molecule type" value="Genomic_DNA"/>
</dbReference>